<dbReference type="InterPro" id="IPR001789">
    <property type="entry name" value="Sig_transdc_resp-reg_receiver"/>
</dbReference>
<name>J9CX45_9ZZZZ</name>
<accession>J9CX45</accession>
<dbReference type="PROSITE" id="PS50930">
    <property type="entry name" value="HTH_LYTTR"/>
    <property type="match status" value="1"/>
</dbReference>
<dbReference type="FunFam" id="3.40.50.2300:FF:000361">
    <property type="entry name" value="Two-component system response regulator"/>
    <property type="match status" value="1"/>
</dbReference>
<dbReference type="GO" id="GO:0003677">
    <property type="term" value="F:DNA binding"/>
    <property type="evidence" value="ECO:0007669"/>
    <property type="project" value="InterPro"/>
</dbReference>
<feature type="domain" description="Response regulatory" evidence="1">
    <location>
        <begin position="3"/>
        <end position="116"/>
    </location>
</feature>
<dbReference type="Gene3D" id="3.40.50.2300">
    <property type="match status" value="1"/>
</dbReference>
<dbReference type="PROSITE" id="PS50110">
    <property type="entry name" value="RESPONSE_REGULATORY"/>
    <property type="match status" value="1"/>
</dbReference>
<feature type="domain" description="HTH LytTR-type" evidence="2">
    <location>
        <begin position="140"/>
        <end position="248"/>
    </location>
</feature>
<evidence type="ECO:0000313" key="3">
    <source>
        <dbReference type="EMBL" id="EJX04831.1"/>
    </source>
</evidence>
<sequence length="250" mass="29367">MKKVLIIEDERISAIRLEKLIREIDDTIEIEGPLASVSEVVEYLRRHNDYDLIFADIRLSDGDVFTAFQTVMPASFVVFTTAYDEYAMQAIKNHGIDYLLKPIDEKELRQAIRKVSLGTKGNTDQVHQVMSDITHYKERLIVYKGEEIIPLQVSEILYFSKEGKDLLCMTAEGKQYHVHNMTMQDLEERLNPEKFFRLNRQYFIHIRALQRITPFFNSKLKIRLLHCPDEEILVSRERSVLFKKWLEGIA</sequence>
<dbReference type="Gene3D" id="2.40.50.1020">
    <property type="entry name" value="LytTr DNA-binding domain"/>
    <property type="match status" value="1"/>
</dbReference>
<reference evidence="3" key="1">
    <citation type="journal article" date="2012" name="PLoS ONE">
        <title>Gene sets for utilization of primary and secondary nutrition supplies in the distal gut of endangered iberian lynx.</title>
        <authorList>
            <person name="Alcaide M."/>
            <person name="Messina E."/>
            <person name="Richter M."/>
            <person name="Bargiela R."/>
            <person name="Peplies J."/>
            <person name="Huws S.A."/>
            <person name="Newbold C.J."/>
            <person name="Golyshin P.N."/>
            <person name="Simon M.A."/>
            <person name="Lopez G."/>
            <person name="Yakimov M.M."/>
            <person name="Ferrer M."/>
        </authorList>
    </citation>
    <scope>NUCLEOTIDE SEQUENCE</scope>
</reference>
<dbReference type="InterPro" id="IPR007492">
    <property type="entry name" value="LytTR_DNA-bd_dom"/>
</dbReference>
<dbReference type="InterPro" id="IPR046947">
    <property type="entry name" value="LytR-like"/>
</dbReference>
<evidence type="ECO:0000259" key="2">
    <source>
        <dbReference type="PROSITE" id="PS50930"/>
    </source>
</evidence>
<proteinExistence type="predicted"/>
<organism evidence="3">
    <name type="scientific">gut metagenome</name>
    <dbReference type="NCBI Taxonomy" id="749906"/>
    <lineage>
        <taxon>unclassified sequences</taxon>
        <taxon>metagenomes</taxon>
        <taxon>organismal metagenomes</taxon>
    </lineage>
</organism>
<dbReference type="SMART" id="SM00448">
    <property type="entry name" value="REC"/>
    <property type="match status" value="1"/>
</dbReference>
<protein>
    <submittedName>
        <fullName evidence="3">Two component transcriptional regulator, LytTR family</fullName>
    </submittedName>
</protein>
<comment type="caution">
    <text evidence="3">The sequence shown here is derived from an EMBL/GenBank/DDBJ whole genome shotgun (WGS) entry which is preliminary data.</text>
</comment>
<gene>
    <name evidence="3" type="ORF">EVA_07060</name>
</gene>
<dbReference type="EMBL" id="AMCI01001668">
    <property type="protein sequence ID" value="EJX04831.1"/>
    <property type="molecule type" value="Genomic_DNA"/>
</dbReference>
<dbReference type="Pfam" id="PF00072">
    <property type="entry name" value="Response_reg"/>
    <property type="match status" value="1"/>
</dbReference>
<dbReference type="Pfam" id="PF04397">
    <property type="entry name" value="LytTR"/>
    <property type="match status" value="1"/>
</dbReference>
<dbReference type="GO" id="GO:0000156">
    <property type="term" value="F:phosphorelay response regulator activity"/>
    <property type="evidence" value="ECO:0007669"/>
    <property type="project" value="InterPro"/>
</dbReference>
<evidence type="ECO:0000259" key="1">
    <source>
        <dbReference type="PROSITE" id="PS50110"/>
    </source>
</evidence>
<dbReference type="AlphaFoldDB" id="J9CX45"/>
<dbReference type="InterPro" id="IPR011006">
    <property type="entry name" value="CheY-like_superfamily"/>
</dbReference>
<dbReference type="SMART" id="SM00850">
    <property type="entry name" value="LytTR"/>
    <property type="match status" value="1"/>
</dbReference>
<dbReference type="PANTHER" id="PTHR37299:SF1">
    <property type="entry name" value="STAGE 0 SPORULATION PROTEIN A HOMOLOG"/>
    <property type="match status" value="1"/>
</dbReference>
<dbReference type="PANTHER" id="PTHR37299">
    <property type="entry name" value="TRANSCRIPTIONAL REGULATOR-RELATED"/>
    <property type="match status" value="1"/>
</dbReference>
<dbReference type="SUPFAM" id="SSF52172">
    <property type="entry name" value="CheY-like"/>
    <property type="match status" value="1"/>
</dbReference>